<organism evidence="1 2">
    <name type="scientific">Vanilla planifolia</name>
    <name type="common">Vanilla</name>
    <dbReference type="NCBI Taxonomy" id="51239"/>
    <lineage>
        <taxon>Eukaryota</taxon>
        <taxon>Viridiplantae</taxon>
        <taxon>Streptophyta</taxon>
        <taxon>Embryophyta</taxon>
        <taxon>Tracheophyta</taxon>
        <taxon>Spermatophyta</taxon>
        <taxon>Magnoliopsida</taxon>
        <taxon>Liliopsida</taxon>
        <taxon>Asparagales</taxon>
        <taxon>Orchidaceae</taxon>
        <taxon>Vanilloideae</taxon>
        <taxon>Vanilleae</taxon>
        <taxon>Vanilla</taxon>
    </lineage>
</organism>
<dbReference type="OrthoDB" id="10265668at2759"/>
<comment type="caution">
    <text evidence="1">The sequence shown here is derived from an EMBL/GenBank/DDBJ whole genome shotgun (WGS) entry which is preliminary data.</text>
</comment>
<reference evidence="1 2" key="1">
    <citation type="journal article" date="2020" name="Nat. Food">
        <title>A phased Vanilla planifolia genome enables genetic improvement of flavour and production.</title>
        <authorList>
            <person name="Hasing T."/>
            <person name="Tang H."/>
            <person name="Brym M."/>
            <person name="Khazi F."/>
            <person name="Huang T."/>
            <person name="Chambers A.H."/>
        </authorList>
    </citation>
    <scope>NUCLEOTIDE SEQUENCE [LARGE SCALE GENOMIC DNA]</scope>
    <source>
        <tissue evidence="1">Leaf</tissue>
    </source>
</reference>
<dbReference type="AlphaFoldDB" id="A0A835UIZ0"/>
<sequence>MRLLEVYRRHLVNKLQVIVKMRSFSLSSTRLGKSIYVLIELPEPMEVACFASKWFPIVGFTLDVEMIATGNLSVDNPGLPKGNLGSRKPRLALTCMYSCGVHHNSRKKWPLKERVIGMDAIVAQVVGGYLGIDAICEGFQRHGSIGWCCA</sequence>
<keyword evidence="2" id="KW-1185">Reference proteome</keyword>
<proteinExistence type="predicted"/>
<gene>
    <name evidence="1" type="ORF">HPP92_019486</name>
</gene>
<dbReference type="EMBL" id="JADCNL010000010">
    <property type="protein sequence ID" value="KAG0463417.1"/>
    <property type="molecule type" value="Genomic_DNA"/>
</dbReference>
<name>A0A835UIZ0_VANPL</name>
<protein>
    <submittedName>
        <fullName evidence="1">Uncharacterized protein</fullName>
    </submittedName>
</protein>
<dbReference type="Proteomes" id="UP000636800">
    <property type="component" value="Chromosome 10"/>
</dbReference>
<evidence type="ECO:0000313" key="1">
    <source>
        <dbReference type="EMBL" id="KAG0463417.1"/>
    </source>
</evidence>
<accession>A0A835UIZ0</accession>
<evidence type="ECO:0000313" key="2">
    <source>
        <dbReference type="Proteomes" id="UP000636800"/>
    </source>
</evidence>